<evidence type="ECO:0000313" key="2">
    <source>
        <dbReference type="Proteomes" id="UP001291930"/>
    </source>
</evidence>
<evidence type="ECO:0008006" key="3">
    <source>
        <dbReference type="Google" id="ProtNLM"/>
    </source>
</evidence>
<dbReference type="Proteomes" id="UP001291930">
    <property type="component" value="Unassembled WGS sequence"/>
</dbReference>
<comment type="caution">
    <text evidence="1">The sequence shown here is derived from an EMBL/GenBank/DDBJ whole genome shotgun (WGS) entry which is preliminary data.</text>
</comment>
<dbReference type="RefSeq" id="WP_374219603.1">
    <property type="nucleotide sequence ID" value="NZ_JAXOVW010000145.1"/>
</dbReference>
<organism evidence="1 2">
    <name type="scientific">Bacillus bingmayongensis</name>
    <dbReference type="NCBI Taxonomy" id="1150157"/>
    <lineage>
        <taxon>Bacteria</taxon>
        <taxon>Bacillati</taxon>
        <taxon>Bacillota</taxon>
        <taxon>Bacilli</taxon>
        <taxon>Bacillales</taxon>
        <taxon>Bacillaceae</taxon>
        <taxon>Bacillus</taxon>
    </lineage>
</organism>
<sequence length="144" mass="15822">MPVSSLAETNLIENNESEVNELIAGKELLASYSNQDVTAYVAPAGKKTYHETVPRQYVTAAVHPSTCGNVNSGTRFIRGTVIVTSKSFGMPNGTAKNTFVVEDMGDVLCNRGLSYNWFDIYFGDTSNRNNAIKFGQQKTNYSTY</sequence>
<accession>A0ABU5K3R2</accession>
<reference evidence="2" key="1">
    <citation type="submission" date="2023-11" db="EMBL/GenBank/DDBJ databases">
        <title>Genome Sequence of Bacillus pseudomycoides stain BUPM19.</title>
        <authorList>
            <person name="Farhat A."/>
        </authorList>
    </citation>
    <scope>NUCLEOTIDE SEQUENCE [LARGE SCALE GENOMIC DNA]</scope>
    <source>
        <strain evidence="2">BUPM19</strain>
    </source>
</reference>
<protein>
    <recommendedName>
        <fullName evidence="3">3D domain-containing protein</fullName>
    </recommendedName>
</protein>
<keyword evidence="2" id="KW-1185">Reference proteome</keyword>
<dbReference type="EMBL" id="JAXOVW010000145">
    <property type="protein sequence ID" value="MDZ5610380.1"/>
    <property type="molecule type" value="Genomic_DNA"/>
</dbReference>
<name>A0ABU5K3R2_9BACI</name>
<proteinExistence type="predicted"/>
<gene>
    <name evidence="1" type="ORF">U2I54_25995</name>
</gene>
<evidence type="ECO:0000313" key="1">
    <source>
        <dbReference type="EMBL" id="MDZ5610380.1"/>
    </source>
</evidence>